<dbReference type="SUPFAM" id="SSF56645">
    <property type="entry name" value="Acyl-CoA dehydrogenase NM domain-like"/>
    <property type="match status" value="1"/>
</dbReference>
<feature type="domain" description="HpaB/PvcC/4-BUDH C-terminal" evidence="4">
    <location>
        <begin position="274"/>
        <end position="467"/>
    </location>
</feature>
<protein>
    <submittedName>
        <fullName evidence="6">4-hydroxyphenylacetate 3-monooxygenase, oxygenase component</fullName>
    </submittedName>
</protein>
<feature type="domain" description="HpaB/PvcC/4-BUDH N-terminal" evidence="5">
    <location>
        <begin position="4"/>
        <end position="266"/>
    </location>
</feature>
<evidence type="ECO:0000313" key="6">
    <source>
        <dbReference type="EMBL" id="GAA1397543.1"/>
    </source>
</evidence>
<dbReference type="Proteomes" id="UP001501414">
    <property type="component" value="Unassembled WGS sequence"/>
</dbReference>
<dbReference type="InterPro" id="IPR009100">
    <property type="entry name" value="AcylCoA_DH/oxidase_NM_dom_sf"/>
</dbReference>
<organism evidence="6 7">
    <name type="scientific">Pseudonocardia kongjuensis</name>
    <dbReference type="NCBI Taxonomy" id="102227"/>
    <lineage>
        <taxon>Bacteria</taxon>
        <taxon>Bacillati</taxon>
        <taxon>Actinomycetota</taxon>
        <taxon>Actinomycetes</taxon>
        <taxon>Pseudonocardiales</taxon>
        <taxon>Pseudonocardiaceae</taxon>
        <taxon>Pseudonocardia</taxon>
    </lineage>
</organism>
<dbReference type="Pfam" id="PF03241">
    <property type="entry name" value="HpaB"/>
    <property type="match status" value="1"/>
</dbReference>
<keyword evidence="3" id="KW-0560">Oxidoreductase</keyword>
<dbReference type="Gene3D" id="1.20.140.10">
    <property type="entry name" value="Butyryl-CoA Dehydrogenase, subunit A, domain 3"/>
    <property type="match status" value="1"/>
</dbReference>
<dbReference type="PANTHER" id="PTHR36117:SF3">
    <property type="entry name" value="4-HYDROXYPHENYLACETATE 3-MONOOXYGENASE-RELATED"/>
    <property type="match status" value="1"/>
</dbReference>
<keyword evidence="2" id="KW-0274">FAD</keyword>
<keyword evidence="7" id="KW-1185">Reference proteome</keyword>
<dbReference type="Gene3D" id="2.40.110.10">
    <property type="entry name" value="Butyryl-CoA Dehydrogenase, subunit A, domain 2"/>
    <property type="match status" value="1"/>
</dbReference>
<dbReference type="PIRSF" id="PIRSF000331">
    <property type="entry name" value="HpaA_HpaB"/>
    <property type="match status" value="1"/>
</dbReference>
<dbReference type="PANTHER" id="PTHR36117">
    <property type="entry name" value="4-HYDROXYPHENYLACETATE 3-MONOOXYGENASE-RELATED"/>
    <property type="match status" value="1"/>
</dbReference>
<proteinExistence type="predicted"/>
<evidence type="ECO:0000259" key="4">
    <source>
        <dbReference type="Pfam" id="PF03241"/>
    </source>
</evidence>
<dbReference type="SUPFAM" id="SSF47203">
    <property type="entry name" value="Acyl-CoA dehydrogenase C-terminal domain-like"/>
    <property type="match status" value="1"/>
</dbReference>
<comment type="caution">
    <text evidence="6">The sequence shown here is derived from an EMBL/GenBank/DDBJ whole genome shotgun (WGS) entry which is preliminary data.</text>
</comment>
<reference evidence="7" key="1">
    <citation type="journal article" date="2019" name="Int. J. Syst. Evol. Microbiol.">
        <title>The Global Catalogue of Microorganisms (GCM) 10K type strain sequencing project: providing services to taxonomists for standard genome sequencing and annotation.</title>
        <authorList>
            <consortium name="The Broad Institute Genomics Platform"/>
            <consortium name="The Broad Institute Genome Sequencing Center for Infectious Disease"/>
            <person name="Wu L."/>
            <person name="Ma J."/>
        </authorList>
    </citation>
    <scope>NUCLEOTIDE SEQUENCE [LARGE SCALE GENOMIC DNA]</scope>
    <source>
        <strain evidence="7">JCM 11896</strain>
    </source>
</reference>
<dbReference type="RefSeq" id="WP_344026781.1">
    <property type="nucleotide sequence ID" value="NZ_BAAAJK010000034.1"/>
</dbReference>
<evidence type="ECO:0000313" key="7">
    <source>
        <dbReference type="Proteomes" id="UP001501414"/>
    </source>
</evidence>
<evidence type="ECO:0000259" key="5">
    <source>
        <dbReference type="Pfam" id="PF11794"/>
    </source>
</evidence>
<dbReference type="InterPro" id="IPR004925">
    <property type="entry name" value="HpaB/PvcC/4-BUDH"/>
</dbReference>
<accession>A0ABP4IS01</accession>
<gene>
    <name evidence="6" type="primary">hpaB</name>
    <name evidence="6" type="ORF">GCM10009613_50410</name>
</gene>
<dbReference type="EMBL" id="BAAAJK010000034">
    <property type="protein sequence ID" value="GAA1397543.1"/>
    <property type="molecule type" value="Genomic_DNA"/>
</dbReference>
<dbReference type="InterPro" id="IPR024674">
    <property type="entry name" value="HpaB/PvcC/4-BUDH_N"/>
</dbReference>
<dbReference type="InterPro" id="IPR024719">
    <property type="entry name" value="HpaB/PvcC/4-BUDH_C"/>
</dbReference>
<evidence type="ECO:0000256" key="2">
    <source>
        <dbReference type="ARBA" id="ARBA00022827"/>
    </source>
</evidence>
<name>A0ABP4IS01_9PSEU</name>
<dbReference type="InterPro" id="IPR046373">
    <property type="entry name" value="Acyl-CoA_Oxase/DH_mid-dom_sf"/>
</dbReference>
<dbReference type="Gene3D" id="1.10.3140.10">
    <property type="entry name" value="4-hydroxybutyryl-coa dehydratase, domain 1"/>
    <property type="match status" value="1"/>
</dbReference>
<evidence type="ECO:0000256" key="1">
    <source>
        <dbReference type="ARBA" id="ARBA00022630"/>
    </source>
</evidence>
<keyword evidence="1" id="KW-0285">Flavoprotein</keyword>
<sequence length="485" mass="52383">MARTGREYLDGLRSRPREVWLGGRRVDDVTTHPGLAGTARTVAGLYDLQHRADLRADLLADGVPRSLVPPRDAAGLRARDRAYRIVAEETFGLLGRSPDFLGTAVTLLGAGAGHFAAVDPRFGANVRAFREQVRDGDLFLTHALLPPQTDRSRDSAGQAEDLLHLGVHRETADGLVVRGARMLATLGPLADELLVYCLPGLRPGEERHALAFAIPVGTPGLRMICRAPFDDGTRGSFDHPLSSRFDEPDALVVFDDVLVPWDRVFLHGDVTASNRMYDAVGLGPHLAHQTGVRGLVKLRFAVAVAAALAEAVRVDTFLPVQQRLAEGVMAVDIADGLLTAALQGARDRDGVWTPAEQPLRTLRLFLAEAYPKAVSNLQVLGAGGLLMTPMQADFGSPIAADVHRYYQGADALPATERVALFRLAYELTCDGFGQRQVQYERYYGGDPVRLAAQHQARTDPAEGRRMVARARELAGEPVPALAGSA</sequence>
<dbReference type="Pfam" id="PF11794">
    <property type="entry name" value="HpaB_N"/>
    <property type="match status" value="1"/>
</dbReference>
<dbReference type="InterPro" id="IPR036250">
    <property type="entry name" value="AcylCo_DH-like_C"/>
</dbReference>
<evidence type="ECO:0000256" key="3">
    <source>
        <dbReference type="ARBA" id="ARBA00023002"/>
    </source>
</evidence>